<dbReference type="InterPro" id="IPR004838">
    <property type="entry name" value="NHTrfase_class1_PyrdxlP-BS"/>
</dbReference>
<dbReference type="GO" id="GO:0008483">
    <property type="term" value="F:transaminase activity"/>
    <property type="evidence" value="ECO:0007669"/>
    <property type="project" value="UniProtKB-KW"/>
</dbReference>
<dbReference type="EMBL" id="PNYC01000005">
    <property type="protein sequence ID" value="PMS37154.1"/>
    <property type="molecule type" value="Genomic_DNA"/>
</dbReference>
<keyword evidence="4 6" id="KW-0808">Transferase</keyword>
<dbReference type="PANTHER" id="PTHR46383">
    <property type="entry name" value="ASPARTATE AMINOTRANSFERASE"/>
    <property type="match status" value="1"/>
</dbReference>
<dbReference type="Gene3D" id="3.40.640.10">
    <property type="entry name" value="Type I PLP-dependent aspartate aminotransferase-like (Major domain)"/>
    <property type="match status" value="1"/>
</dbReference>
<evidence type="ECO:0000313" key="9">
    <source>
        <dbReference type="Proteomes" id="UP000235777"/>
    </source>
</evidence>
<dbReference type="SUPFAM" id="SSF53383">
    <property type="entry name" value="PLP-dependent transferases"/>
    <property type="match status" value="1"/>
</dbReference>
<dbReference type="InterPro" id="IPR015424">
    <property type="entry name" value="PyrdxlP-dep_Trfase"/>
</dbReference>
<keyword evidence="5" id="KW-0663">Pyridoxal phosphate</keyword>
<feature type="domain" description="Aminotransferase class I/classII large" evidence="7">
    <location>
        <begin position="48"/>
        <end position="399"/>
    </location>
</feature>
<evidence type="ECO:0000256" key="5">
    <source>
        <dbReference type="ARBA" id="ARBA00022898"/>
    </source>
</evidence>
<evidence type="ECO:0000256" key="6">
    <source>
        <dbReference type="RuleBase" id="RU000481"/>
    </source>
</evidence>
<comment type="caution">
    <text evidence="8">The sequence shown here is derived from an EMBL/GenBank/DDBJ whole genome shotgun (WGS) entry which is preliminary data.</text>
</comment>
<evidence type="ECO:0000259" key="7">
    <source>
        <dbReference type="Pfam" id="PF00155"/>
    </source>
</evidence>
<evidence type="ECO:0000256" key="4">
    <source>
        <dbReference type="ARBA" id="ARBA00022679"/>
    </source>
</evidence>
<comment type="similarity">
    <text evidence="2 6">Belongs to the class-I pyridoxal-phosphate-dependent aminotransferase family.</text>
</comment>
<dbReference type="InterPro" id="IPR050596">
    <property type="entry name" value="AspAT/PAT-like"/>
</dbReference>
<evidence type="ECO:0000256" key="1">
    <source>
        <dbReference type="ARBA" id="ARBA00001933"/>
    </source>
</evidence>
<dbReference type="InterPro" id="IPR015421">
    <property type="entry name" value="PyrdxlP-dep_Trfase_major"/>
</dbReference>
<organism evidence="8 9">
    <name type="scientific">Trinickia symbiotica</name>
    <dbReference type="NCBI Taxonomy" id="863227"/>
    <lineage>
        <taxon>Bacteria</taxon>
        <taxon>Pseudomonadati</taxon>
        <taxon>Pseudomonadota</taxon>
        <taxon>Betaproteobacteria</taxon>
        <taxon>Burkholderiales</taxon>
        <taxon>Burkholderiaceae</taxon>
        <taxon>Trinickia</taxon>
    </lineage>
</organism>
<dbReference type="InterPro" id="IPR004839">
    <property type="entry name" value="Aminotransferase_I/II_large"/>
</dbReference>
<dbReference type="STRING" id="863227.GCA_000373005_03579"/>
<evidence type="ECO:0000256" key="2">
    <source>
        <dbReference type="ARBA" id="ARBA00007441"/>
    </source>
</evidence>
<dbReference type="GO" id="GO:0006520">
    <property type="term" value="P:amino acid metabolic process"/>
    <property type="evidence" value="ECO:0007669"/>
    <property type="project" value="InterPro"/>
</dbReference>
<dbReference type="Pfam" id="PF00155">
    <property type="entry name" value="Aminotran_1_2"/>
    <property type="match status" value="1"/>
</dbReference>
<proteinExistence type="inferred from homology"/>
<protein>
    <recommendedName>
        <fullName evidence="6">Aminotransferase</fullName>
        <ecNumber evidence="6">2.6.1.-</ecNumber>
    </recommendedName>
</protein>
<dbReference type="CDD" id="cd00609">
    <property type="entry name" value="AAT_like"/>
    <property type="match status" value="1"/>
</dbReference>
<reference evidence="8 9" key="1">
    <citation type="submission" date="2018-01" db="EMBL/GenBank/DDBJ databases">
        <title>Whole genome analyses suggest that Burkholderia sensu lato contains two further novel genera in the rhizoxinica-symbiotica group Mycetohabitans gen. nov., and Trinickia gen. nov.: implications for the evolution of diazotrophy and nodulation in the Burkholderiaceae.</title>
        <authorList>
            <person name="Estrada-de los Santos P."/>
            <person name="Palmer M."/>
            <person name="Chavez-Ramirez B."/>
            <person name="Beukes C."/>
            <person name="Steenkamp E.T."/>
            <person name="Hirsch A.M."/>
            <person name="Manyaka P."/>
            <person name="Maluk M."/>
            <person name="Lafos M."/>
            <person name="Crook M."/>
            <person name="Gross E."/>
            <person name="Simon M.F."/>
            <person name="Bueno dos Reis Junior F."/>
            <person name="Poole P.S."/>
            <person name="Venter S.N."/>
            <person name="James E.K."/>
        </authorList>
    </citation>
    <scope>NUCLEOTIDE SEQUENCE [LARGE SCALE GENOMIC DNA]</scope>
    <source>
        <strain evidence="8 9">JPY 581</strain>
    </source>
</reference>
<evidence type="ECO:0000313" key="8">
    <source>
        <dbReference type="EMBL" id="PMS37154.1"/>
    </source>
</evidence>
<dbReference type="OrthoDB" id="9803354at2"/>
<dbReference type="PROSITE" id="PS00105">
    <property type="entry name" value="AA_TRANSFER_CLASS_1"/>
    <property type="match status" value="1"/>
</dbReference>
<evidence type="ECO:0000256" key="3">
    <source>
        <dbReference type="ARBA" id="ARBA00022576"/>
    </source>
</evidence>
<dbReference type="PANTHER" id="PTHR46383:SF2">
    <property type="entry name" value="AMINOTRANSFERASE"/>
    <property type="match status" value="1"/>
</dbReference>
<name>A0A2N7X695_9BURK</name>
<keyword evidence="3 6" id="KW-0032">Aminotransferase</keyword>
<accession>A0A2N7X695</accession>
<dbReference type="NCBIfam" id="NF005601">
    <property type="entry name" value="PRK07337.1"/>
    <property type="match status" value="1"/>
</dbReference>
<dbReference type="EC" id="2.6.1.-" evidence="6"/>
<dbReference type="AlphaFoldDB" id="A0A2N7X695"/>
<keyword evidence="9" id="KW-1185">Reference proteome</keyword>
<comment type="cofactor">
    <cofactor evidence="1 6">
        <name>pyridoxal 5'-phosphate</name>
        <dbReference type="ChEBI" id="CHEBI:597326"/>
    </cofactor>
</comment>
<dbReference type="RefSeq" id="WP_051090080.1">
    <property type="nucleotide sequence ID" value="NZ_KB890184.1"/>
</dbReference>
<sequence length="405" mass="43497">MGGVGAALPHEARLASPKLASRIDAIAPFYVMELAKEAALLERTGRRIIHMGIGEPDFTAPEPVIAAATEALRRGVTQYTGALGITALREAIAAHYASVYGLSIDPARIVVTAGASAALLLACAALVDRDDEVLMPDPSYPCNRHFVAATEGKPVLVPSGPHARFQLTADDISRHWGPRTRGVLLASPSNPTGTSIAPAELERIVKAVRARGGFTIVDEIYQGLWYDARPVSALSFGDDVVTVNSFSKYFNMTGWRLGWLVVPPAMIGAFEKLAQNLFICASALAQHAALACFEPETIEIYEARRLEFKRRRDYLVPALRQIGLSVPVMPDGAFYVYADCRGAPHPAAGDSAALTKAILHDAGVALVPGLDFGSYAPRNHIRISYATAYPLLEEAVARLGRLFGR</sequence>
<dbReference type="Proteomes" id="UP000235777">
    <property type="component" value="Unassembled WGS sequence"/>
</dbReference>
<gene>
    <name evidence="8" type="ORF">C0Z20_09710</name>
</gene>
<dbReference type="GO" id="GO:0030170">
    <property type="term" value="F:pyridoxal phosphate binding"/>
    <property type="evidence" value="ECO:0007669"/>
    <property type="project" value="InterPro"/>
</dbReference>